<dbReference type="PANTHER" id="PTHR24264:SF54">
    <property type="entry name" value="PEPTIDASE S1 DOMAIN-CONTAINING PROTEIN"/>
    <property type="match status" value="1"/>
</dbReference>
<evidence type="ECO:0000313" key="8">
    <source>
        <dbReference type="Proteomes" id="UP000507470"/>
    </source>
</evidence>
<dbReference type="Gene3D" id="2.40.10.10">
    <property type="entry name" value="Trypsin-like serine proteases"/>
    <property type="match status" value="1"/>
</dbReference>
<dbReference type="InterPro" id="IPR043504">
    <property type="entry name" value="Peptidase_S1_PA_chymotrypsin"/>
</dbReference>
<accession>A0A6J8CEJ6</accession>
<dbReference type="Proteomes" id="UP000507470">
    <property type="component" value="Unassembled WGS sequence"/>
</dbReference>
<dbReference type="FunFam" id="2.40.10.10:FF:000002">
    <property type="entry name" value="Transmembrane protease serine"/>
    <property type="match status" value="1"/>
</dbReference>
<dbReference type="SMART" id="SM00020">
    <property type="entry name" value="Tryp_SPc"/>
    <property type="match status" value="1"/>
</dbReference>
<keyword evidence="3" id="KW-0720">Serine protease</keyword>
<keyword evidence="2" id="KW-0378">Hydrolase</keyword>
<dbReference type="PANTHER" id="PTHR24264">
    <property type="entry name" value="TRYPSIN-RELATED"/>
    <property type="match status" value="1"/>
</dbReference>
<feature type="domain" description="Peptidase S1" evidence="6">
    <location>
        <begin position="1"/>
        <end position="119"/>
    </location>
</feature>
<organism evidence="7 8">
    <name type="scientific">Mytilus coruscus</name>
    <name type="common">Sea mussel</name>
    <dbReference type="NCBI Taxonomy" id="42192"/>
    <lineage>
        <taxon>Eukaryota</taxon>
        <taxon>Metazoa</taxon>
        <taxon>Spiralia</taxon>
        <taxon>Lophotrochozoa</taxon>
        <taxon>Mollusca</taxon>
        <taxon>Bivalvia</taxon>
        <taxon>Autobranchia</taxon>
        <taxon>Pteriomorphia</taxon>
        <taxon>Mytilida</taxon>
        <taxon>Mytiloidea</taxon>
        <taxon>Mytilidae</taxon>
        <taxon>Mytilinae</taxon>
        <taxon>Mytilus</taxon>
    </lineage>
</organism>
<evidence type="ECO:0000256" key="3">
    <source>
        <dbReference type="ARBA" id="ARBA00022825"/>
    </source>
</evidence>
<comment type="similarity">
    <text evidence="5">Belongs to the peptidase S1 family. CLIP subfamily.</text>
</comment>
<keyword evidence="4" id="KW-1015">Disulfide bond</keyword>
<dbReference type="SUPFAM" id="SSF50494">
    <property type="entry name" value="Trypsin-like serine proteases"/>
    <property type="match status" value="1"/>
</dbReference>
<dbReference type="OrthoDB" id="6020543at2759"/>
<name>A0A6J8CEJ6_MYTCO</name>
<dbReference type="CDD" id="cd00190">
    <property type="entry name" value="Tryp_SPc"/>
    <property type="match status" value="1"/>
</dbReference>
<sequence>MDTLYRAGTLCHISGWGKTEHGVSPNVLRKEKIPIMDHSKCRSLYKSDTITPHMLCAGYEEGGVDTCQGDSGGPLVCQVNGSYTVLGVVSWGNGCGEVDMPGVYTNVQKLYPWIVKQLKENT</sequence>
<dbReference type="PROSITE" id="PS00135">
    <property type="entry name" value="TRYPSIN_SER"/>
    <property type="match status" value="1"/>
</dbReference>
<evidence type="ECO:0000256" key="2">
    <source>
        <dbReference type="ARBA" id="ARBA00022801"/>
    </source>
</evidence>
<protein>
    <recommendedName>
        <fullName evidence="6">Peptidase S1 domain-containing protein</fullName>
    </recommendedName>
</protein>
<proteinExistence type="inferred from homology"/>
<dbReference type="InterPro" id="IPR009003">
    <property type="entry name" value="Peptidase_S1_PA"/>
</dbReference>
<evidence type="ECO:0000256" key="5">
    <source>
        <dbReference type="ARBA" id="ARBA00024195"/>
    </source>
</evidence>
<dbReference type="GO" id="GO:0005615">
    <property type="term" value="C:extracellular space"/>
    <property type="evidence" value="ECO:0007669"/>
    <property type="project" value="TreeGrafter"/>
</dbReference>
<dbReference type="InterPro" id="IPR033116">
    <property type="entry name" value="TRYPSIN_SER"/>
</dbReference>
<dbReference type="GO" id="GO:0006508">
    <property type="term" value="P:proteolysis"/>
    <property type="evidence" value="ECO:0007669"/>
    <property type="project" value="UniProtKB-KW"/>
</dbReference>
<dbReference type="InterPro" id="IPR050127">
    <property type="entry name" value="Serine_Proteases_S1"/>
</dbReference>
<evidence type="ECO:0000259" key="6">
    <source>
        <dbReference type="PROSITE" id="PS50240"/>
    </source>
</evidence>
<dbReference type="PROSITE" id="PS50240">
    <property type="entry name" value="TRYPSIN_DOM"/>
    <property type="match status" value="1"/>
</dbReference>
<dbReference type="GO" id="GO:0004252">
    <property type="term" value="F:serine-type endopeptidase activity"/>
    <property type="evidence" value="ECO:0007669"/>
    <property type="project" value="InterPro"/>
</dbReference>
<dbReference type="EMBL" id="CACVKT020005208">
    <property type="protein sequence ID" value="CAC5393792.1"/>
    <property type="molecule type" value="Genomic_DNA"/>
</dbReference>
<keyword evidence="1" id="KW-0645">Protease</keyword>
<dbReference type="Pfam" id="PF00089">
    <property type="entry name" value="Trypsin"/>
    <property type="match status" value="1"/>
</dbReference>
<keyword evidence="8" id="KW-1185">Reference proteome</keyword>
<dbReference type="AlphaFoldDB" id="A0A6J8CEJ6"/>
<evidence type="ECO:0000313" key="7">
    <source>
        <dbReference type="EMBL" id="CAC5393792.1"/>
    </source>
</evidence>
<gene>
    <name evidence="7" type="ORF">MCOR_28610</name>
</gene>
<reference evidence="7 8" key="1">
    <citation type="submission" date="2020-06" db="EMBL/GenBank/DDBJ databases">
        <authorList>
            <person name="Li R."/>
            <person name="Bekaert M."/>
        </authorList>
    </citation>
    <scope>NUCLEOTIDE SEQUENCE [LARGE SCALE GENOMIC DNA]</scope>
    <source>
        <strain evidence="8">wild</strain>
    </source>
</reference>
<evidence type="ECO:0000256" key="1">
    <source>
        <dbReference type="ARBA" id="ARBA00022670"/>
    </source>
</evidence>
<evidence type="ECO:0000256" key="4">
    <source>
        <dbReference type="ARBA" id="ARBA00023157"/>
    </source>
</evidence>
<dbReference type="InterPro" id="IPR001254">
    <property type="entry name" value="Trypsin_dom"/>
</dbReference>